<dbReference type="Proteomes" id="UP000240621">
    <property type="component" value="Unassembled WGS sequence"/>
</dbReference>
<dbReference type="SUPFAM" id="SSF56281">
    <property type="entry name" value="Metallo-hydrolase/oxidoreductase"/>
    <property type="match status" value="1"/>
</dbReference>
<dbReference type="InterPro" id="IPR036866">
    <property type="entry name" value="RibonucZ/Hydroxyglut_hydro"/>
</dbReference>
<organism evidence="3 4">
    <name type="scientific">Prolixibacter denitrificans</name>
    <dbReference type="NCBI Taxonomy" id="1541063"/>
    <lineage>
        <taxon>Bacteria</taxon>
        <taxon>Pseudomonadati</taxon>
        <taxon>Bacteroidota</taxon>
        <taxon>Bacteroidia</taxon>
        <taxon>Marinilabiliales</taxon>
        <taxon>Prolixibacteraceae</taxon>
        <taxon>Prolixibacter</taxon>
    </lineage>
</organism>
<accession>A0A2P8CAS6</accession>
<evidence type="ECO:0000313" key="2">
    <source>
        <dbReference type="EMBL" id="GET22666.1"/>
    </source>
</evidence>
<name>A0A2P8CAS6_9BACT</name>
<reference evidence="3 4" key="1">
    <citation type="submission" date="2018-03" db="EMBL/GenBank/DDBJ databases">
        <title>Genomic Encyclopedia of Archaeal and Bacterial Type Strains, Phase II (KMG-II): from individual species to whole genera.</title>
        <authorList>
            <person name="Goeker M."/>
        </authorList>
    </citation>
    <scope>NUCLEOTIDE SEQUENCE [LARGE SCALE GENOMIC DNA]</scope>
    <source>
        <strain evidence="3 4">DSM 27267</strain>
    </source>
</reference>
<dbReference type="AlphaFoldDB" id="A0A2P8CAS6"/>
<dbReference type="EMBL" id="BLAU01000001">
    <property type="protein sequence ID" value="GET22666.1"/>
    <property type="molecule type" value="Genomic_DNA"/>
</dbReference>
<reference evidence="2 5" key="2">
    <citation type="submission" date="2019-10" db="EMBL/GenBank/DDBJ databases">
        <title>Prolixibacter strains distinguished by the presence of nitrate reductase genes were adept at nitrate-dependent anaerobic corrosion of metallic iron and carbon steel.</title>
        <authorList>
            <person name="Iino T."/>
            <person name="Shono N."/>
            <person name="Ito K."/>
            <person name="Nakamura R."/>
            <person name="Sueoka K."/>
            <person name="Harayama S."/>
            <person name="Ohkuma M."/>
        </authorList>
    </citation>
    <scope>NUCLEOTIDE SEQUENCE [LARGE SCALE GENOMIC DNA]</scope>
    <source>
        <strain evidence="2 5">MIC1-1</strain>
    </source>
</reference>
<dbReference type="OrthoDB" id="9781189at2"/>
<keyword evidence="5" id="KW-1185">Reference proteome</keyword>
<dbReference type="RefSeq" id="WP_106542867.1">
    <property type="nucleotide sequence ID" value="NZ_BLAU01000001.1"/>
</dbReference>
<protein>
    <submittedName>
        <fullName evidence="2">MBL fold metallo-hydrolase</fullName>
    </submittedName>
    <submittedName>
        <fullName evidence="3">Phosphoribosyl 1,2-cyclic phosphate phosphodiesterase</fullName>
    </submittedName>
</protein>
<dbReference type="PANTHER" id="PTHR42663">
    <property type="entry name" value="HYDROLASE C777.06C-RELATED-RELATED"/>
    <property type="match status" value="1"/>
</dbReference>
<feature type="domain" description="Metallo-beta-lactamase" evidence="1">
    <location>
        <begin position="34"/>
        <end position="223"/>
    </location>
</feature>
<dbReference type="Pfam" id="PF12706">
    <property type="entry name" value="Lactamase_B_2"/>
    <property type="match status" value="1"/>
</dbReference>
<dbReference type="Gene3D" id="3.60.15.10">
    <property type="entry name" value="Ribonuclease Z/Hydroxyacylglutathione hydrolase-like"/>
    <property type="match status" value="1"/>
</dbReference>
<evidence type="ECO:0000313" key="5">
    <source>
        <dbReference type="Proteomes" id="UP000396862"/>
    </source>
</evidence>
<dbReference type="InterPro" id="IPR001279">
    <property type="entry name" value="Metallo-B-lactamas"/>
</dbReference>
<evidence type="ECO:0000259" key="1">
    <source>
        <dbReference type="SMART" id="SM00849"/>
    </source>
</evidence>
<dbReference type="EMBL" id="PYGC01000007">
    <property type="protein sequence ID" value="PSK82074.1"/>
    <property type="molecule type" value="Genomic_DNA"/>
</dbReference>
<comment type="caution">
    <text evidence="3">The sequence shown here is derived from an EMBL/GenBank/DDBJ whole genome shotgun (WGS) entry which is preliminary data.</text>
</comment>
<sequence length="254" mass="28644">MKITLLGTGTSQGVPVIACNCEVCRSIDSRDKRLRSSIMIEDNGTRVVVDAGPDFRQQMLREKVQNIDAILLTHEHADHIFGLDDIRSFNWIRKAPIDIYCEARVDKNLRTIFDYVFSEEKYPGTPQMNLVPINGSVLKIGSLDIIPIRVMHHRLPVYGFRVGKFAYLTDFSTIADEELEKLQGVEVVVIDALRKESHISHLSLSEAIEIVGKIRPRKAYITHISHQMGLHAEVSKELPEGVELGFDGEILEIA</sequence>
<gene>
    <name evidence="2" type="primary">phnP</name>
    <name evidence="3" type="ORF">CLV93_107189</name>
    <name evidence="2" type="ORF">JCM18694_29120</name>
</gene>
<proteinExistence type="predicted"/>
<evidence type="ECO:0000313" key="4">
    <source>
        <dbReference type="Proteomes" id="UP000240621"/>
    </source>
</evidence>
<dbReference type="SMART" id="SM00849">
    <property type="entry name" value="Lactamase_B"/>
    <property type="match status" value="1"/>
</dbReference>
<evidence type="ECO:0000313" key="3">
    <source>
        <dbReference type="EMBL" id="PSK82074.1"/>
    </source>
</evidence>
<dbReference type="PANTHER" id="PTHR42663:SF6">
    <property type="entry name" value="HYDROLASE C777.06C-RELATED"/>
    <property type="match status" value="1"/>
</dbReference>
<dbReference type="CDD" id="cd16279">
    <property type="entry name" value="metallo-hydrolase-like_MBL-fold"/>
    <property type="match status" value="1"/>
</dbReference>
<dbReference type="Proteomes" id="UP000396862">
    <property type="component" value="Unassembled WGS sequence"/>
</dbReference>